<evidence type="ECO:0000313" key="1">
    <source>
        <dbReference type="EMBL" id="XCN27979.1"/>
    </source>
</evidence>
<protein>
    <submittedName>
        <fullName evidence="1">Uncharacterized protein</fullName>
    </submittedName>
</protein>
<sequence length="125" mass="13972">MNAQCKQFSESNLIKLAVLGYCAVTLEGQIVDRGFEGNIEMGILTKGDKRAVMAKIQELYLADGWEFKISPLDGKTPVDHDYHTIFVKDGRQIGFYAMNATVEVNGKLIKAKEHYFSVAESEACY</sequence>
<accession>A0AAU8KWI5</accession>
<dbReference type="EMBL" id="PP869623">
    <property type="protein sequence ID" value="XCN27979.1"/>
    <property type="molecule type" value="Genomic_DNA"/>
</dbReference>
<organism evidence="1">
    <name type="scientific">Serratia phage Kevin</name>
    <dbReference type="NCBI Taxonomy" id="3161161"/>
    <lineage>
        <taxon>Viruses</taxon>
        <taxon>Duplodnaviria</taxon>
        <taxon>Heunggongvirae</taxon>
        <taxon>Uroviricota</taxon>
        <taxon>Caudoviricetes</taxon>
        <taxon>Pantevenvirales</taxon>
        <taxon>Ackermannviridae</taxon>
        <taxon>Miltonvirus</taxon>
    </lineage>
</organism>
<reference evidence="1" key="1">
    <citation type="submission" date="2024-06" db="EMBL/GenBank/DDBJ databases">
        <authorList>
            <person name="Melgar S."/>
            <person name="Ryabinky S."/>
            <person name="Merugu K."/>
            <person name="Desisa B."/>
            <person name="Truong H."/>
            <person name="Jamal R."/>
            <person name="Sandhu A."/>
            <person name="Johnson A."/>
        </authorList>
    </citation>
    <scope>NUCLEOTIDE SEQUENCE</scope>
</reference>
<proteinExistence type="predicted"/>
<name>A0AAU8KWI5_9CAUD</name>